<protein>
    <submittedName>
        <fullName evidence="1">Uncharacterized protein</fullName>
    </submittedName>
</protein>
<accession>F4PV67</accession>
<name>F4PV67_CACFS</name>
<dbReference type="RefSeq" id="XP_004359826.1">
    <property type="nucleotide sequence ID" value="XM_004359769.1"/>
</dbReference>
<gene>
    <name evidence="1" type="ORF">DFA_01861</name>
</gene>
<dbReference type="Proteomes" id="UP000007797">
    <property type="component" value="Unassembled WGS sequence"/>
</dbReference>
<proteinExistence type="predicted"/>
<organism evidence="1 2">
    <name type="scientific">Cavenderia fasciculata</name>
    <name type="common">Slime mold</name>
    <name type="synonym">Dictyostelium fasciculatum</name>
    <dbReference type="NCBI Taxonomy" id="261658"/>
    <lineage>
        <taxon>Eukaryota</taxon>
        <taxon>Amoebozoa</taxon>
        <taxon>Evosea</taxon>
        <taxon>Eumycetozoa</taxon>
        <taxon>Dictyostelia</taxon>
        <taxon>Acytosteliales</taxon>
        <taxon>Cavenderiaceae</taxon>
        <taxon>Cavenderia</taxon>
    </lineage>
</organism>
<dbReference type="KEGG" id="dfa:DFA_01861"/>
<reference evidence="2" key="1">
    <citation type="journal article" date="2011" name="Genome Res.">
        <title>Phylogeny-wide analysis of social amoeba genomes highlights ancient origins for complex intercellular communication.</title>
        <authorList>
            <person name="Heidel A.J."/>
            <person name="Lawal H.M."/>
            <person name="Felder M."/>
            <person name="Schilde C."/>
            <person name="Helps N.R."/>
            <person name="Tunggal B."/>
            <person name="Rivero F."/>
            <person name="John U."/>
            <person name="Schleicher M."/>
            <person name="Eichinger L."/>
            <person name="Platzer M."/>
            <person name="Noegel A.A."/>
            <person name="Schaap P."/>
            <person name="Gloeckner G."/>
        </authorList>
    </citation>
    <scope>NUCLEOTIDE SEQUENCE [LARGE SCALE GENOMIC DNA]</scope>
    <source>
        <strain evidence="2">SH3</strain>
    </source>
</reference>
<dbReference type="AlphaFoldDB" id="F4PV67"/>
<evidence type="ECO:0000313" key="1">
    <source>
        <dbReference type="EMBL" id="EGG21975.1"/>
    </source>
</evidence>
<sequence length="77" mass="8848">MGGWTYCLMYGVFTTTKPAVGADKVPSNFAQNHVHVKKLNICPVHPLEKRYYSIQFPAYYFCLKSSSFWLIIRPLSS</sequence>
<dbReference type="GeneID" id="14873884"/>
<keyword evidence="2" id="KW-1185">Reference proteome</keyword>
<evidence type="ECO:0000313" key="2">
    <source>
        <dbReference type="Proteomes" id="UP000007797"/>
    </source>
</evidence>
<dbReference type="EMBL" id="GL883010">
    <property type="protein sequence ID" value="EGG21975.1"/>
    <property type="molecule type" value="Genomic_DNA"/>
</dbReference>